<dbReference type="PANTHER" id="PTHR43977">
    <property type="entry name" value="STRUCTURAL MAINTENANCE OF CHROMOSOMES PROTEIN 3"/>
    <property type="match status" value="1"/>
</dbReference>
<dbReference type="InterPro" id="IPR036277">
    <property type="entry name" value="SMC_hinge_sf"/>
</dbReference>
<dbReference type="GO" id="GO:0005524">
    <property type="term" value="F:ATP binding"/>
    <property type="evidence" value="ECO:0007669"/>
    <property type="project" value="InterPro"/>
</dbReference>
<dbReference type="Gene3D" id="1.20.1060.20">
    <property type="match status" value="1"/>
</dbReference>
<evidence type="ECO:0000256" key="2">
    <source>
        <dbReference type="SAM" id="Coils"/>
    </source>
</evidence>
<dbReference type="GO" id="GO:0051276">
    <property type="term" value="P:chromosome organization"/>
    <property type="evidence" value="ECO:0007669"/>
    <property type="project" value="InterPro"/>
</dbReference>
<dbReference type="SUPFAM" id="SSF75553">
    <property type="entry name" value="Smc hinge domain"/>
    <property type="match status" value="1"/>
</dbReference>
<organism evidence="4">
    <name type="scientific">uncultured Phycisphaerae bacterium</name>
    <dbReference type="NCBI Taxonomy" id="904963"/>
    <lineage>
        <taxon>Bacteria</taxon>
        <taxon>Pseudomonadati</taxon>
        <taxon>Planctomycetota</taxon>
        <taxon>Phycisphaerae</taxon>
        <taxon>environmental samples</taxon>
    </lineage>
</organism>
<dbReference type="InterPro" id="IPR024704">
    <property type="entry name" value="SMC"/>
</dbReference>
<dbReference type="AlphaFoldDB" id="A0A6J4PM61"/>
<accession>A0A6J4PM61</accession>
<dbReference type="CDD" id="cd03278">
    <property type="entry name" value="ABC_SMC_barmotin"/>
    <property type="match status" value="1"/>
</dbReference>
<feature type="coiled-coil region" evidence="2">
    <location>
        <begin position="368"/>
        <end position="444"/>
    </location>
</feature>
<dbReference type="InterPro" id="IPR003395">
    <property type="entry name" value="RecF/RecN/SMC_N"/>
</dbReference>
<evidence type="ECO:0000313" key="4">
    <source>
        <dbReference type="EMBL" id="CAA9419265.1"/>
    </source>
</evidence>
<dbReference type="GO" id="GO:0005694">
    <property type="term" value="C:chromosome"/>
    <property type="evidence" value="ECO:0007669"/>
    <property type="project" value="InterPro"/>
</dbReference>
<feature type="coiled-coil region" evidence="2">
    <location>
        <begin position="585"/>
        <end position="619"/>
    </location>
</feature>
<dbReference type="Gene3D" id="3.40.50.300">
    <property type="entry name" value="P-loop containing nucleotide triphosphate hydrolases"/>
    <property type="match status" value="1"/>
</dbReference>
<feature type="coiled-coil region" evidence="2">
    <location>
        <begin position="9"/>
        <end position="64"/>
    </location>
</feature>
<dbReference type="EMBL" id="CADCUQ010000626">
    <property type="protein sequence ID" value="CAA9419265.1"/>
    <property type="molecule type" value="Genomic_DNA"/>
</dbReference>
<protein>
    <submittedName>
        <fullName evidence="4">Chromosome partition protein smc</fullName>
    </submittedName>
</protein>
<dbReference type="Pfam" id="PF06470">
    <property type="entry name" value="SMC_hinge"/>
    <property type="match status" value="1"/>
</dbReference>
<dbReference type="Gene3D" id="6.10.140.1720">
    <property type="match status" value="1"/>
</dbReference>
<dbReference type="Pfam" id="PF02463">
    <property type="entry name" value="SMC_N"/>
    <property type="match status" value="1"/>
</dbReference>
<dbReference type="PIRSF" id="PIRSF005719">
    <property type="entry name" value="SMC"/>
    <property type="match status" value="1"/>
</dbReference>
<feature type="domain" description="SMC hinge" evidence="3">
    <location>
        <begin position="185"/>
        <end position="327"/>
    </location>
</feature>
<dbReference type="SMART" id="SM00968">
    <property type="entry name" value="SMC_hinge"/>
    <property type="match status" value="1"/>
</dbReference>
<reference evidence="4" key="1">
    <citation type="submission" date="2020-02" db="EMBL/GenBank/DDBJ databases">
        <authorList>
            <person name="Meier V. D."/>
        </authorList>
    </citation>
    <scope>NUCLEOTIDE SEQUENCE</scope>
    <source>
        <strain evidence="4">AVDCRST_MAG64</strain>
    </source>
</reference>
<evidence type="ECO:0000259" key="3">
    <source>
        <dbReference type="SMART" id="SM00968"/>
    </source>
</evidence>
<dbReference type="GO" id="GO:0016887">
    <property type="term" value="F:ATP hydrolysis activity"/>
    <property type="evidence" value="ECO:0007669"/>
    <property type="project" value="InterPro"/>
</dbReference>
<name>A0A6J4PM61_9BACT</name>
<proteinExistence type="predicted"/>
<dbReference type="InterPro" id="IPR027417">
    <property type="entry name" value="P-loop_NTPase"/>
</dbReference>
<feature type="non-terminal residue" evidence="4">
    <location>
        <position position="1"/>
    </location>
</feature>
<sequence>SLAAETDALARLTGEVEQHRQHIDERQRAFKDGQLRLNAIAQEVEQHKAAILDLMRKLATANSRLGAIEIERKNIAAQQARLAERRRVVVEEVAAVDAQKAAARQRLDAVLAHIAERQGALEACRTESSHLGKRIAQLSEHLGAAKEHRSGLVSRERLLKDLEAKREGVSEGVKSVLRDREQKFPFVRGLVADVLRVDVEHAHVIEAALDGRDQWLVADDETAMLAAREAFDDLEGRVNFLSGTGYQPVSERIAPADHLTTEELADWQGLKARATDELLAYDWNQHPQRIRLAIDLVRFEPGDAAIAQHLLGTTVVVDTLDDAVDLSRTGPAGYRYVTRAGEVVEADGTFRAGPLTAAMGLLSRHAELEAIAQQIADVDSRIAQLTGQVTEGNAAARDLQEQENALRNEIYKTNTAKVELTSAIAQADDRLSALNREQPVLERELAGFLEQVGRLKTEEAALAERRQGMEADQASRQGKVEELAAAQKALAEELRATGEQLTAERVLLGQIQEKQLASRQQVQRQTAAKLELAQQAERIARSADAVAARRGGVERELEAARDAEAQLVGRQGELVGHIESLVANVREAGASVQALTERVDELRAEHAAVEQALHALELKTGELKVRLETLVQRTLDELQLDLPHRYASLTEEGAPGYQPGDVDWDAVAEEIKQLREKLHRLGNVNLDAISEQDELEQRQGFLSTQVTDLTESKRQLEQLIDEINTESGLRFEQTFNAVREHFQGMFRKLFGGGKADVYLETEVDDPKAKAEVGADGQMILPQKKKVDILEAGIEIMAHPPGKKPATISQLSGGEKTMTCIALLMSIFKSKPSPFCILDEVDAALDEANNGRFNLIVQEFLEQSQFIVITHSKRTMTIADQLYGVTMQEQGVSKRVAVKFDQVDAQGRIKETAAA</sequence>
<evidence type="ECO:0000256" key="1">
    <source>
        <dbReference type="ARBA" id="ARBA00023054"/>
    </source>
</evidence>
<keyword evidence="1 2" id="KW-0175">Coiled coil</keyword>
<dbReference type="Gene3D" id="3.30.70.1620">
    <property type="match status" value="1"/>
</dbReference>
<gene>
    <name evidence="4" type="ORF">AVDCRST_MAG64-2771</name>
</gene>
<dbReference type="InterPro" id="IPR010935">
    <property type="entry name" value="SMC_hinge"/>
</dbReference>
<dbReference type="SUPFAM" id="SSF52540">
    <property type="entry name" value="P-loop containing nucleoside triphosphate hydrolases"/>
    <property type="match status" value="1"/>
</dbReference>